<feature type="compositionally biased region" description="Low complexity" evidence="1">
    <location>
        <begin position="60"/>
        <end position="72"/>
    </location>
</feature>
<sequence length="81" mass="8511">MQMQGQSTGQPIIIQTAPIPQAAPQPPPQQTQTLYQIQQAPGQPASVFLAPAGTVAGAPQTTVQIQTQQETQSTEDDGTDQ</sequence>
<accession>A0A224YV09</accession>
<evidence type="ECO:0000256" key="1">
    <source>
        <dbReference type="SAM" id="MobiDB-lite"/>
    </source>
</evidence>
<feature type="region of interest" description="Disordered" evidence="1">
    <location>
        <begin position="1"/>
        <end position="32"/>
    </location>
</feature>
<feature type="region of interest" description="Disordered" evidence="1">
    <location>
        <begin position="59"/>
        <end position="81"/>
    </location>
</feature>
<organism evidence="2">
    <name type="scientific">Rhipicephalus zambeziensis</name>
    <dbReference type="NCBI Taxonomy" id="60191"/>
    <lineage>
        <taxon>Eukaryota</taxon>
        <taxon>Metazoa</taxon>
        <taxon>Ecdysozoa</taxon>
        <taxon>Arthropoda</taxon>
        <taxon>Chelicerata</taxon>
        <taxon>Arachnida</taxon>
        <taxon>Acari</taxon>
        <taxon>Parasitiformes</taxon>
        <taxon>Ixodida</taxon>
        <taxon>Ixodoidea</taxon>
        <taxon>Ixodidae</taxon>
        <taxon>Rhipicephalinae</taxon>
        <taxon>Rhipicephalus</taxon>
        <taxon>Rhipicephalus</taxon>
    </lineage>
</organism>
<feature type="compositionally biased region" description="Low complexity" evidence="1">
    <location>
        <begin position="10"/>
        <end position="20"/>
    </location>
</feature>
<dbReference type="AlphaFoldDB" id="A0A224YV09"/>
<proteinExistence type="predicted"/>
<evidence type="ECO:0000313" key="2">
    <source>
        <dbReference type="EMBL" id="MAA21428.1"/>
    </source>
</evidence>
<dbReference type="EMBL" id="GFPF01010282">
    <property type="protein sequence ID" value="MAA21428.1"/>
    <property type="molecule type" value="Transcribed_RNA"/>
</dbReference>
<reference evidence="2" key="1">
    <citation type="journal article" date="2017" name="Parasit. Vectors">
        <title>Sialotranscriptomics of Rhipicephalus zambeziensis reveals intricate expression profiles of secretory proteins and suggests tight temporal transcriptional regulation during blood-feeding.</title>
        <authorList>
            <person name="de Castro M.H."/>
            <person name="de Klerk D."/>
            <person name="Pienaar R."/>
            <person name="Rees D.J.G."/>
            <person name="Mans B.J."/>
        </authorList>
    </citation>
    <scope>NUCLEOTIDE SEQUENCE</scope>
    <source>
        <tissue evidence="2">Salivary glands</tissue>
    </source>
</reference>
<protein>
    <submittedName>
        <fullName evidence="2">Nuclear transcription factor Y gamma</fullName>
    </submittedName>
</protein>
<name>A0A224YV09_9ACAR</name>